<proteinExistence type="predicted"/>
<gene>
    <name evidence="1" type="ORF">UFOVP760_85</name>
</gene>
<accession>A0A6J7X6P2</accession>
<organism evidence="1">
    <name type="scientific">uncultured Caudovirales phage</name>
    <dbReference type="NCBI Taxonomy" id="2100421"/>
    <lineage>
        <taxon>Viruses</taxon>
        <taxon>Duplodnaviria</taxon>
        <taxon>Heunggongvirae</taxon>
        <taxon>Uroviricota</taxon>
        <taxon>Caudoviricetes</taxon>
        <taxon>Peduoviridae</taxon>
        <taxon>Maltschvirus</taxon>
        <taxon>Maltschvirus maltsch</taxon>
    </lineage>
</organism>
<evidence type="ECO:0000313" key="1">
    <source>
        <dbReference type="EMBL" id="CAB5226306.1"/>
    </source>
</evidence>
<dbReference type="EMBL" id="LR798360">
    <property type="protein sequence ID" value="CAB5226306.1"/>
    <property type="molecule type" value="Genomic_DNA"/>
</dbReference>
<reference evidence="1" key="1">
    <citation type="submission" date="2020-05" db="EMBL/GenBank/DDBJ databases">
        <authorList>
            <person name="Chiriac C."/>
            <person name="Salcher M."/>
            <person name="Ghai R."/>
            <person name="Kavagutti S V."/>
        </authorList>
    </citation>
    <scope>NUCLEOTIDE SEQUENCE</scope>
</reference>
<sequence>MTEREIAEIDLSITFGQRLIKYKKASLERMLSSMIDNNEKIRQHYESDRDYIRDIILALESGDVITFMPLLKQRLTIVGQMFFKNEFKALKMLASS</sequence>
<protein>
    <submittedName>
        <fullName evidence="1">Uncharacterized protein</fullName>
    </submittedName>
</protein>
<name>A0A6J7X6P2_9CAUD</name>